<name>A0A4R8RGP0_COLTR</name>
<feature type="compositionally biased region" description="Basic and acidic residues" evidence="1">
    <location>
        <begin position="88"/>
        <end position="101"/>
    </location>
</feature>
<feature type="compositionally biased region" description="Polar residues" evidence="1">
    <location>
        <begin position="115"/>
        <end position="130"/>
    </location>
</feature>
<reference evidence="2 3" key="1">
    <citation type="submission" date="2018-12" db="EMBL/GenBank/DDBJ databases">
        <title>Genome sequence and assembly of Colletotrichum trifolii.</title>
        <authorList>
            <person name="Gan P."/>
            <person name="Shirasu K."/>
        </authorList>
    </citation>
    <scope>NUCLEOTIDE SEQUENCE [LARGE SCALE GENOMIC DNA]</scope>
    <source>
        <strain evidence="2 3">543-2</strain>
    </source>
</reference>
<evidence type="ECO:0000313" key="2">
    <source>
        <dbReference type="EMBL" id="TDZ60728.1"/>
    </source>
</evidence>
<gene>
    <name evidence="2" type="ORF">CTRI78_v004750</name>
</gene>
<keyword evidence="3" id="KW-1185">Reference proteome</keyword>
<proteinExistence type="predicted"/>
<protein>
    <submittedName>
        <fullName evidence="2">Uncharacterized protein</fullName>
    </submittedName>
</protein>
<organism evidence="2 3">
    <name type="scientific">Colletotrichum trifolii</name>
    <dbReference type="NCBI Taxonomy" id="5466"/>
    <lineage>
        <taxon>Eukaryota</taxon>
        <taxon>Fungi</taxon>
        <taxon>Dikarya</taxon>
        <taxon>Ascomycota</taxon>
        <taxon>Pezizomycotina</taxon>
        <taxon>Sordariomycetes</taxon>
        <taxon>Hypocreomycetidae</taxon>
        <taxon>Glomerellales</taxon>
        <taxon>Glomerellaceae</taxon>
        <taxon>Colletotrichum</taxon>
        <taxon>Colletotrichum orbiculare species complex</taxon>
    </lineage>
</organism>
<dbReference type="EMBL" id="RYZW01000036">
    <property type="protein sequence ID" value="TDZ60728.1"/>
    <property type="molecule type" value="Genomic_DNA"/>
</dbReference>
<accession>A0A4R8RGP0</accession>
<evidence type="ECO:0000313" key="3">
    <source>
        <dbReference type="Proteomes" id="UP000295703"/>
    </source>
</evidence>
<comment type="caution">
    <text evidence="2">The sequence shown here is derived from an EMBL/GenBank/DDBJ whole genome shotgun (WGS) entry which is preliminary data.</text>
</comment>
<dbReference type="Proteomes" id="UP000295703">
    <property type="component" value="Unassembled WGS sequence"/>
</dbReference>
<feature type="region of interest" description="Disordered" evidence="1">
    <location>
        <begin position="85"/>
        <end position="130"/>
    </location>
</feature>
<evidence type="ECO:0000256" key="1">
    <source>
        <dbReference type="SAM" id="MobiDB-lite"/>
    </source>
</evidence>
<dbReference type="AlphaFoldDB" id="A0A4R8RGP0"/>
<sequence>MGPTLELDVGKRLEPSWGGSLTCVQKLAKSNELDHLLKMTFQQHKPRPIVDPRDCTKPFCPGLVAQLTAEAIANTSVYNAARNCLGRTESDSPQEPRHQPPDRFSQPHPLLSLRRASSATGGHDTGSTDN</sequence>